<reference evidence="2" key="1">
    <citation type="submission" date="2019-09" db="EMBL/GenBank/DDBJ databases">
        <title>Organ-specific transcriptomic study of the physiology of the cattle tick, Rhipicephalus microplus.</title>
        <authorList>
            <person name="Tirloni L."/>
            <person name="Braz G."/>
            <person name="Gandara A.C.P."/>
            <person name="Sabadin G.A."/>
            <person name="da Silva R.M."/>
            <person name="Guizzo M.G."/>
            <person name="Machado J.A."/>
            <person name="Costa E.P."/>
            <person name="Gomes H.F."/>
            <person name="Moraes J."/>
            <person name="Mota M.B.S."/>
            <person name="Mesquita R.D."/>
            <person name="Alvarenga P.H."/>
            <person name="Alves F."/>
            <person name="Seixas A."/>
            <person name="da Fonseca R.N."/>
            <person name="Fogaca A."/>
            <person name="Logullo C."/>
            <person name="Tanaka A."/>
            <person name="Daffre S."/>
            <person name="Termignoni C."/>
            <person name="Vaz I.S.Jr."/>
            <person name="Oliveira P.L."/>
            <person name="Ribeiro J.M."/>
        </authorList>
    </citation>
    <scope>NUCLEOTIDE SEQUENCE</scope>
    <source>
        <strain evidence="2">Porto Alegre</strain>
    </source>
</reference>
<feature type="chain" id="PRO_5026841932" evidence="1">
    <location>
        <begin position="18"/>
        <end position="104"/>
    </location>
</feature>
<sequence>MFCFFFFFFFLHFTTIAWHPRPQSKEALATPGHQCAHLEYSLAFLSRYIFPYNVHAPARIYSCPSGQHPHTLNMITTIERRKCECTILTARLATVHIRQLSPRP</sequence>
<evidence type="ECO:0000313" key="2">
    <source>
        <dbReference type="EMBL" id="NOV42815.1"/>
    </source>
</evidence>
<protein>
    <submittedName>
        <fullName evidence="2">Putative secreted protein</fullName>
    </submittedName>
</protein>
<dbReference type="AlphaFoldDB" id="A0A6M2D9Q1"/>
<name>A0A6M2D9Q1_RHIMP</name>
<proteinExistence type="predicted"/>
<accession>A0A6M2D9Q1</accession>
<evidence type="ECO:0000256" key="1">
    <source>
        <dbReference type="SAM" id="SignalP"/>
    </source>
</evidence>
<organism evidence="2">
    <name type="scientific">Rhipicephalus microplus</name>
    <name type="common">Cattle tick</name>
    <name type="synonym">Boophilus microplus</name>
    <dbReference type="NCBI Taxonomy" id="6941"/>
    <lineage>
        <taxon>Eukaryota</taxon>
        <taxon>Metazoa</taxon>
        <taxon>Ecdysozoa</taxon>
        <taxon>Arthropoda</taxon>
        <taxon>Chelicerata</taxon>
        <taxon>Arachnida</taxon>
        <taxon>Acari</taxon>
        <taxon>Parasitiformes</taxon>
        <taxon>Ixodida</taxon>
        <taxon>Ixodoidea</taxon>
        <taxon>Ixodidae</taxon>
        <taxon>Rhipicephalinae</taxon>
        <taxon>Rhipicephalus</taxon>
        <taxon>Boophilus</taxon>
    </lineage>
</organism>
<feature type="signal peptide" evidence="1">
    <location>
        <begin position="1"/>
        <end position="17"/>
    </location>
</feature>
<dbReference type="EMBL" id="GHWJ01010078">
    <property type="protein sequence ID" value="NOV42815.1"/>
    <property type="molecule type" value="Transcribed_RNA"/>
</dbReference>
<keyword evidence="1" id="KW-0732">Signal</keyword>